<proteinExistence type="predicted"/>
<reference evidence="1 2" key="1">
    <citation type="submission" date="2018-06" db="EMBL/GenBank/DDBJ databases">
        <authorList>
            <consortium name="Pathogen Informatics"/>
            <person name="Doyle S."/>
        </authorList>
    </citation>
    <scope>NUCLEOTIDE SEQUENCE [LARGE SCALE GENOMIC DNA]</scope>
    <source>
        <strain evidence="1 2">NCTC13093</strain>
    </source>
</reference>
<evidence type="ECO:0000313" key="2">
    <source>
        <dbReference type="Proteomes" id="UP000250086"/>
    </source>
</evidence>
<dbReference type="EMBL" id="UAPV01000001">
    <property type="protein sequence ID" value="SPT69789.1"/>
    <property type="molecule type" value="Genomic_DNA"/>
</dbReference>
<keyword evidence="2" id="KW-1185">Reference proteome</keyword>
<protein>
    <submittedName>
        <fullName evidence="1">Uncharacterized protein</fullName>
    </submittedName>
</protein>
<dbReference type="RefSeq" id="WP_181463170.1">
    <property type="nucleotide sequence ID" value="NZ_UAPV01000001.1"/>
</dbReference>
<name>A0A2X0V5K9_9GAMM</name>
<dbReference type="AlphaFoldDB" id="A0A2X0V5K9"/>
<sequence>MNNYFITIFLFNDMEFDNKDCPRIDINHENDPLDFIIYSQTLHTSNSLPQLLD</sequence>
<gene>
    <name evidence="1" type="ORF">NCTC13093_01175</name>
</gene>
<evidence type="ECO:0000313" key="1">
    <source>
        <dbReference type="EMBL" id="SPT69789.1"/>
    </source>
</evidence>
<dbReference type="Proteomes" id="UP000250086">
    <property type="component" value="Unassembled WGS sequence"/>
</dbReference>
<accession>A0A2X0V5K9</accession>
<organism evidence="1 2">
    <name type="scientific">Anaerobiospirillum thomasii</name>
    <dbReference type="NCBI Taxonomy" id="179995"/>
    <lineage>
        <taxon>Bacteria</taxon>
        <taxon>Pseudomonadati</taxon>
        <taxon>Pseudomonadota</taxon>
        <taxon>Gammaproteobacteria</taxon>
        <taxon>Aeromonadales</taxon>
        <taxon>Succinivibrionaceae</taxon>
        <taxon>Anaerobiospirillum</taxon>
    </lineage>
</organism>